<name>A0A834HM61_RHYFE</name>
<protein>
    <submittedName>
        <fullName evidence="1">Uncharacterized protein</fullName>
    </submittedName>
</protein>
<accession>A0A834HM61</accession>
<proteinExistence type="predicted"/>
<evidence type="ECO:0000313" key="2">
    <source>
        <dbReference type="Proteomes" id="UP000625711"/>
    </source>
</evidence>
<reference evidence="1" key="1">
    <citation type="submission" date="2020-08" db="EMBL/GenBank/DDBJ databases">
        <title>Genome sequencing and assembly of the red palm weevil Rhynchophorus ferrugineus.</title>
        <authorList>
            <person name="Dias G.B."/>
            <person name="Bergman C.M."/>
            <person name="Manee M."/>
        </authorList>
    </citation>
    <scope>NUCLEOTIDE SEQUENCE</scope>
    <source>
        <strain evidence="1">AA-2017</strain>
        <tissue evidence="1">Whole larva</tissue>
    </source>
</reference>
<sequence length="77" mass="8741">MSPVCYVSFRLWEASKNFQGDQRNRCKVRVARFGLGPTIGRRSLEAGVQQAIVFLCEIKCTYALKKIDTTTVEITIQ</sequence>
<dbReference type="AlphaFoldDB" id="A0A834HM61"/>
<comment type="caution">
    <text evidence="1">The sequence shown here is derived from an EMBL/GenBank/DDBJ whole genome shotgun (WGS) entry which is preliminary data.</text>
</comment>
<gene>
    <name evidence="1" type="ORF">GWI33_003639</name>
</gene>
<evidence type="ECO:0000313" key="1">
    <source>
        <dbReference type="EMBL" id="KAF7263077.1"/>
    </source>
</evidence>
<dbReference type="Proteomes" id="UP000625711">
    <property type="component" value="Unassembled WGS sequence"/>
</dbReference>
<organism evidence="1 2">
    <name type="scientific">Rhynchophorus ferrugineus</name>
    <name type="common">Red palm weevil</name>
    <name type="synonym">Curculio ferrugineus</name>
    <dbReference type="NCBI Taxonomy" id="354439"/>
    <lineage>
        <taxon>Eukaryota</taxon>
        <taxon>Metazoa</taxon>
        <taxon>Ecdysozoa</taxon>
        <taxon>Arthropoda</taxon>
        <taxon>Hexapoda</taxon>
        <taxon>Insecta</taxon>
        <taxon>Pterygota</taxon>
        <taxon>Neoptera</taxon>
        <taxon>Endopterygota</taxon>
        <taxon>Coleoptera</taxon>
        <taxon>Polyphaga</taxon>
        <taxon>Cucujiformia</taxon>
        <taxon>Curculionidae</taxon>
        <taxon>Dryophthorinae</taxon>
        <taxon>Rhynchophorus</taxon>
    </lineage>
</organism>
<keyword evidence="2" id="KW-1185">Reference proteome</keyword>
<dbReference type="EMBL" id="JAACXV010023283">
    <property type="protein sequence ID" value="KAF7263077.1"/>
    <property type="molecule type" value="Genomic_DNA"/>
</dbReference>